<feature type="domain" description="Polysaccharide pyruvyl transferase" evidence="1">
    <location>
        <begin position="15"/>
        <end position="218"/>
    </location>
</feature>
<name>A0A9D1FJ15_9BACT</name>
<gene>
    <name evidence="2" type="ORF">IAA86_03660</name>
</gene>
<reference evidence="2" key="1">
    <citation type="submission" date="2020-10" db="EMBL/GenBank/DDBJ databases">
        <authorList>
            <person name="Gilroy R."/>
        </authorList>
    </citation>
    <scope>NUCLEOTIDE SEQUENCE</scope>
    <source>
        <strain evidence="2">CHK152-2871</strain>
    </source>
</reference>
<evidence type="ECO:0000313" key="3">
    <source>
        <dbReference type="Proteomes" id="UP000886865"/>
    </source>
</evidence>
<sequence>MSDYKFGVLKYSAINIGDDIQSIAAMRFLPRIDEYIHRDRMDKYRSSIKTKVIMNAAWMLEPWHMPPSDDVEPLLTSVHLKCITRKHMSKKLVEYLIAHGPVGARDTNTMEYLLNLGVPSYFSGCLTTTLVKNPNIKKGEHIIAVDMPKYIVDEISKRTCRKVYSISRLALPYFNQIERFKLAKLQLYMYHSAHCVVTRALHAAIPCLVFDTPVLMLDLKAQPFDNKNDPRYYGLLDLFDVINEKDFVLNRDIYDFDNPPQNPKRYLQMRDNLINTCSNFTGFDNANPSISEFAEPMLEMYSMMGYRQYRIDRMAYWSNPSVLFSVALKKILLKKTRCDLKI</sequence>
<dbReference type="Proteomes" id="UP000886865">
    <property type="component" value="Unassembled WGS sequence"/>
</dbReference>
<comment type="caution">
    <text evidence="2">The sequence shown here is derived from an EMBL/GenBank/DDBJ whole genome shotgun (WGS) entry which is preliminary data.</text>
</comment>
<organism evidence="2 3">
    <name type="scientific">Candidatus Galligastranaerophilus intestinavium</name>
    <dbReference type="NCBI Taxonomy" id="2840836"/>
    <lineage>
        <taxon>Bacteria</taxon>
        <taxon>Candidatus Galligastranaerophilus</taxon>
    </lineage>
</organism>
<proteinExistence type="predicted"/>
<evidence type="ECO:0000259" key="1">
    <source>
        <dbReference type="Pfam" id="PF04230"/>
    </source>
</evidence>
<dbReference type="Pfam" id="PF04230">
    <property type="entry name" value="PS_pyruv_trans"/>
    <property type="match status" value="1"/>
</dbReference>
<keyword evidence="2" id="KW-0808">Transferase</keyword>
<dbReference type="EMBL" id="DVJQ01000032">
    <property type="protein sequence ID" value="HIS74100.1"/>
    <property type="molecule type" value="Genomic_DNA"/>
</dbReference>
<dbReference type="InterPro" id="IPR007345">
    <property type="entry name" value="Polysacch_pyruvyl_Trfase"/>
</dbReference>
<dbReference type="GO" id="GO:0016740">
    <property type="term" value="F:transferase activity"/>
    <property type="evidence" value="ECO:0007669"/>
    <property type="project" value="UniProtKB-KW"/>
</dbReference>
<dbReference type="AlphaFoldDB" id="A0A9D1FJ15"/>
<evidence type="ECO:0000313" key="2">
    <source>
        <dbReference type="EMBL" id="HIS74100.1"/>
    </source>
</evidence>
<accession>A0A9D1FJ15</accession>
<protein>
    <submittedName>
        <fullName evidence="2">Polysaccharide pyruvyl transferase family protein</fullName>
    </submittedName>
</protein>
<reference evidence="2" key="2">
    <citation type="journal article" date="2021" name="PeerJ">
        <title>Extensive microbial diversity within the chicken gut microbiome revealed by metagenomics and culture.</title>
        <authorList>
            <person name="Gilroy R."/>
            <person name="Ravi A."/>
            <person name="Getino M."/>
            <person name="Pursley I."/>
            <person name="Horton D.L."/>
            <person name="Alikhan N.F."/>
            <person name="Baker D."/>
            <person name="Gharbi K."/>
            <person name="Hall N."/>
            <person name="Watson M."/>
            <person name="Adriaenssens E.M."/>
            <person name="Foster-Nyarko E."/>
            <person name="Jarju S."/>
            <person name="Secka A."/>
            <person name="Antonio M."/>
            <person name="Oren A."/>
            <person name="Chaudhuri R.R."/>
            <person name="La Ragione R."/>
            <person name="Hildebrand F."/>
            <person name="Pallen M.J."/>
        </authorList>
    </citation>
    <scope>NUCLEOTIDE SEQUENCE</scope>
    <source>
        <strain evidence="2">CHK152-2871</strain>
    </source>
</reference>